<evidence type="ECO:0000256" key="8">
    <source>
        <dbReference type="ARBA" id="ARBA00022989"/>
    </source>
</evidence>
<dbReference type="GO" id="GO:0005524">
    <property type="term" value="F:ATP binding"/>
    <property type="evidence" value="ECO:0007669"/>
    <property type="project" value="UniProtKB-KW"/>
</dbReference>
<feature type="domain" description="BCS1 N-terminal" evidence="15">
    <location>
        <begin position="37"/>
        <end position="205"/>
    </location>
</feature>
<evidence type="ECO:0000256" key="13">
    <source>
        <dbReference type="SAM" id="MobiDB-lite"/>
    </source>
</evidence>
<evidence type="ECO:0000256" key="11">
    <source>
        <dbReference type="ARBA" id="ARBA00048778"/>
    </source>
</evidence>
<dbReference type="GO" id="GO:0034551">
    <property type="term" value="P:mitochondrial respiratory chain complex III assembly"/>
    <property type="evidence" value="ECO:0007669"/>
    <property type="project" value="UniProtKB-ARBA"/>
</dbReference>
<keyword evidence="4 12" id="KW-0547">Nucleotide-binding</keyword>
<evidence type="ECO:0000256" key="1">
    <source>
        <dbReference type="ARBA" id="ARBA00004434"/>
    </source>
</evidence>
<evidence type="ECO:0000259" key="15">
    <source>
        <dbReference type="SMART" id="SM01024"/>
    </source>
</evidence>
<keyword evidence="17" id="KW-1185">Reference proteome</keyword>
<evidence type="ECO:0000259" key="14">
    <source>
        <dbReference type="SMART" id="SM00382"/>
    </source>
</evidence>
<evidence type="ECO:0000313" key="16">
    <source>
        <dbReference type="EMBL" id="KAJ8905961.1"/>
    </source>
</evidence>
<comment type="caution">
    <text evidence="16">The sequence shown here is derived from an EMBL/GenBank/DDBJ whole genome shotgun (WGS) entry which is preliminary data.</text>
</comment>
<sequence length="467" mass="51367">MVGLGGMAMGSESGGMGAAASGGLGGNPLFHAGFGLMLMGTGLALARNAGGKVFAEVQRRAFATLEVTSKDPGYKWILQWIRDRGGNSRHLSLETKFRSFENGRVETEFTYVPAVGAHFLSYRGAWFKVTRAREKEMVDLTSGSPWESVVLTTRNRNRHLFGELLNEAKQMSLKQEAGKTVIYTALMTEWKVFGNPRRRRPLNSVMLAGTTAQKLVDDVTEFSSSAKWYVDRGIPFRRGYLLHGPPGCGKTSFIMALAGHLEYNVCILNLNDKGLTDDRLNHLMAVLPPHSIVLLEDIDAAFVKRDPRVERYSQSVSFSGLLNMLDGAASTERRLVFMTTNHIELLDPALMRPGRVDVIEYIGQASEDQARNLFLKFFDNETQLAAEFGKIMGSEPLASMAQLQGYLMLYKKSPPGAVKYAPRFRDALKSHAVEEAQSLKQGASDEKEHTSTGGDDTAALAKKTAVS</sequence>
<dbReference type="SMART" id="SM00382">
    <property type="entry name" value="AAA"/>
    <property type="match status" value="1"/>
</dbReference>
<protein>
    <recommendedName>
        <fullName evidence="18">Mitochondrial chaperone BCS1</fullName>
    </recommendedName>
</protein>
<dbReference type="SUPFAM" id="SSF52540">
    <property type="entry name" value="P-loop containing nucleoside triphosphate hydrolases"/>
    <property type="match status" value="1"/>
</dbReference>
<keyword evidence="10" id="KW-0472">Membrane</keyword>
<dbReference type="InterPro" id="IPR014851">
    <property type="entry name" value="BCS1_N"/>
</dbReference>
<reference evidence="16 17" key="1">
    <citation type="journal article" date="2023" name="Nat. Commun.">
        <title>Origin of minicircular mitochondrial genomes in red algae.</title>
        <authorList>
            <person name="Lee Y."/>
            <person name="Cho C.H."/>
            <person name="Lee Y.M."/>
            <person name="Park S.I."/>
            <person name="Yang J.H."/>
            <person name="West J.A."/>
            <person name="Bhattacharya D."/>
            <person name="Yoon H.S."/>
        </authorList>
    </citation>
    <scope>NUCLEOTIDE SEQUENCE [LARGE SCALE GENOMIC DNA]</scope>
    <source>
        <strain evidence="16 17">CCMP1338</strain>
        <tissue evidence="16">Whole cell</tissue>
    </source>
</reference>
<keyword evidence="3" id="KW-0812">Transmembrane</keyword>
<accession>A0AAV8UTS7</accession>
<dbReference type="InterPro" id="IPR027417">
    <property type="entry name" value="P-loop_NTPase"/>
</dbReference>
<dbReference type="Pfam" id="PF25426">
    <property type="entry name" value="AAA_lid_BCS1"/>
    <property type="match status" value="1"/>
</dbReference>
<name>A0AAV8UTS7_9RHOD</name>
<dbReference type="InterPro" id="IPR003959">
    <property type="entry name" value="ATPase_AAA_core"/>
</dbReference>
<dbReference type="AlphaFoldDB" id="A0AAV8UTS7"/>
<evidence type="ECO:0000256" key="12">
    <source>
        <dbReference type="RuleBase" id="RU003651"/>
    </source>
</evidence>
<dbReference type="Pfam" id="PF08740">
    <property type="entry name" value="BCS1_N"/>
    <property type="match status" value="1"/>
</dbReference>
<gene>
    <name evidence="16" type="ORF">NDN08_002462</name>
</gene>
<evidence type="ECO:0000256" key="4">
    <source>
        <dbReference type="ARBA" id="ARBA00022741"/>
    </source>
</evidence>
<dbReference type="SMART" id="SM01024">
    <property type="entry name" value="BCS1_N"/>
    <property type="match status" value="1"/>
</dbReference>
<dbReference type="CDD" id="cd19510">
    <property type="entry name" value="RecA-like_BCS1"/>
    <property type="match status" value="1"/>
</dbReference>
<evidence type="ECO:0000256" key="7">
    <source>
        <dbReference type="ARBA" id="ARBA00022840"/>
    </source>
</evidence>
<dbReference type="EMBL" id="JAMWBK010000004">
    <property type="protein sequence ID" value="KAJ8905961.1"/>
    <property type="molecule type" value="Genomic_DNA"/>
</dbReference>
<keyword evidence="9" id="KW-0496">Mitochondrion</keyword>
<evidence type="ECO:0000313" key="17">
    <source>
        <dbReference type="Proteomes" id="UP001157974"/>
    </source>
</evidence>
<keyword evidence="5" id="KW-0999">Mitochondrion inner membrane</keyword>
<evidence type="ECO:0000256" key="9">
    <source>
        <dbReference type="ARBA" id="ARBA00023128"/>
    </source>
</evidence>
<dbReference type="FunFam" id="3.40.50.300:FF:000768">
    <property type="entry name" value="Probable mitochondrial chaperone bcs1"/>
    <property type="match status" value="1"/>
</dbReference>
<dbReference type="Proteomes" id="UP001157974">
    <property type="component" value="Unassembled WGS sequence"/>
</dbReference>
<comment type="catalytic activity">
    <reaction evidence="11">
        <text>ATP + H2O = ADP + phosphate + H(+)</text>
        <dbReference type="Rhea" id="RHEA:13065"/>
        <dbReference type="ChEBI" id="CHEBI:15377"/>
        <dbReference type="ChEBI" id="CHEBI:15378"/>
        <dbReference type="ChEBI" id="CHEBI:30616"/>
        <dbReference type="ChEBI" id="CHEBI:43474"/>
        <dbReference type="ChEBI" id="CHEBI:456216"/>
    </reaction>
    <physiologicalReaction direction="left-to-right" evidence="11">
        <dbReference type="Rhea" id="RHEA:13066"/>
    </physiologicalReaction>
</comment>
<comment type="similarity">
    <text evidence="2">Belongs to the AAA ATPase family. BCS1 subfamily.</text>
</comment>
<feature type="region of interest" description="Disordered" evidence="13">
    <location>
        <begin position="435"/>
        <end position="467"/>
    </location>
</feature>
<dbReference type="InterPro" id="IPR003593">
    <property type="entry name" value="AAA+_ATPase"/>
</dbReference>
<dbReference type="GO" id="GO:0016887">
    <property type="term" value="F:ATP hydrolysis activity"/>
    <property type="evidence" value="ECO:0007669"/>
    <property type="project" value="InterPro"/>
</dbReference>
<keyword evidence="8" id="KW-1133">Transmembrane helix</keyword>
<evidence type="ECO:0000256" key="3">
    <source>
        <dbReference type="ARBA" id="ARBA00022692"/>
    </source>
</evidence>
<comment type="subcellular location">
    <subcellularLocation>
        <location evidence="1">Mitochondrion inner membrane</location>
        <topology evidence="1">Single-pass membrane protein</topology>
    </subcellularLocation>
</comment>
<dbReference type="InterPro" id="IPR003960">
    <property type="entry name" value="ATPase_AAA_CS"/>
</dbReference>
<keyword evidence="7 12" id="KW-0067">ATP-binding</keyword>
<dbReference type="InterPro" id="IPR057495">
    <property type="entry name" value="AAA_lid_BCS1"/>
</dbReference>
<dbReference type="Gene3D" id="3.40.50.300">
    <property type="entry name" value="P-loop containing nucleotide triphosphate hydrolases"/>
    <property type="match status" value="1"/>
</dbReference>
<keyword evidence="6" id="KW-0378">Hydrolase</keyword>
<evidence type="ECO:0000256" key="5">
    <source>
        <dbReference type="ARBA" id="ARBA00022792"/>
    </source>
</evidence>
<dbReference type="PANTHER" id="PTHR23070">
    <property type="entry name" value="BCS1 AAA-TYPE ATPASE"/>
    <property type="match status" value="1"/>
</dbReference>
<dbReference type="InterPro" id="IPR050747">
    <property type="entry name" value="Mitochondrial_chaperone_BCS1"/>
</dbReference>
<dbReference type="PROSITE" id="PS00674">
    <property type="entry name" value="AAA"/>
    <property type="match status" value="1"/>
</dbReference>
<evidence type="ECO:0000256" key="6">
    <source>
        <dbReference type="ARBA" id="ARBA00022801"/>
    </source>
</evidence>
<evidence type="ECO:0008006" key="18">
    <source>
        <dbReference type="Google" id="ProtNLM"/>
    </source>
</evidence>
<evidence type="ECO:0000256" key="10">
    <source>
        <dbReference type="ARBA" id="ARBA00023136"/>
    </source>
</evidence>
<dbReference type="GO" id="GO:0005743">
    <property type="term" value="C:mitochondrial inner membrane"/>
    <property type="evidence" value="ECO:0007669"/>
    <property type="project" value="UniProtKB-SubCell"/>
</dbReference>
<feature type="domain" description="AAA+ ATPase" evidence="14">
    <location>
        <begin position="236"/>
        <end position="366"/>
    </location>
</feature>
<dbReference type="Pfam" id="PF00004">
    <property type="entry name" value="AAA"/>
    <property type="match status" value="1"/>
</dbReference>
<evidence type="ECO:0000256" key="2">
    <source>
        <dbReference type="ARBA" id="ARBA00007448"/>
    </source>
</evidence>
<proteinExistence type="inferred from homology"/>
<organism evidence="16 17">
    <name type="scientific">Rhodosorus marinus</name>
    <dbReference type="NCBI Taxonomy" id="101924"/>
    <lineage>
        <taxon>Eukaryota</taxon>
        <taxon>Rhodophyta</taxon>
        <taxon>Stylonematophyceae</taxon>
        <taxon>Stylonematales</taxon>
        <taxon>Stylonemataceae</taxon>
        <taxon>Rhodosorus</taxon>
    </lineage>
</organism>